<feature type="region of interest" description="Disordered" evidence="15">
    <location>
        <begin position="242"/>
        <end position="267"/>
    </location>
</feature>
<evidence type="ECO:0000256" key="14">
    <source>
        <dbReference type="PROSITE-ProRule" id="PRU00175"/>
    </source>
</evidence>
<dbReference type="InterPro" id="IPR001841">
    <property type="entry name" value="Znf_RING"/>
</dbReference>
<feature type="region of interest" description="Disordered" evidence="15">
    <location>
        <begin position="299"/>
        <end position="329"/>
    </location>
</feature>
<dbReference type="InterPro" id="IPR053238">
    <property type="entry name" value="RING-H2_zinc_finger"/>
</dbReference>
<comment type="pathway">
    <text evidence="3">Protein modification; protein ubiquitination.</text>
</comment>
<dbReference type="GO" id="GO:0008270">
    <property type="term" value="F:zinc ion binding"/>
    <property type="evidence" value="ECO:0007669"/>
    <property type="project" value="UniProtKB-KW"/>
</dbReference>
<keyword evidence="12 16" id="KW-0472">Membrane</keyword>
<keyword evidence="17" id="KW-0732">Signal</keyword>
<comment type="caution">
    <text evidence="19">The sequence shown here is derived from an EMBL/GenBank/DDBJ whole genome shotgun (WGS) entry which is preliminary data.</text>
</comment>
<evidence type="ECO:0000256" key="17">
    <source>
        <dbReference type="SAM" id="SignalP"/>
    </source>
</evidence>
<comment type="subcellular location">
    <subcellularLocation>
        <location evidence="2">Membrane</location>
        <topology evidence="2">Single-pass membrane protein</topology>
    </subcellularLocation>
</comment>
<evidence type="ECO:0000256" key="7">
    <source>
        <dbReference type="ARBA" id="ARBA00022723"/>
    </source>
</evidence>
<evidence type="ECO:0000256" key="15">
    <source>
        <dbReference type="SAM" id="MobiDB-lite"/>
    </source>
</evidence>
<dbReference type="InterPro" id="IPR011016">
    <property type="entry name" value="Znf_RING-CH"/>
</dbReference>
<feature type="transmembrane region" description="Helical" evidence="16">
    <location>
        <begin position="52"/>
        <end position="75"/>
    </location>
</feature>
<proteinExistence type="inferred from homology"/>
<evidence type="ECO:0000256" key="5">
    <source>
        <dbReference type="ARBA" id="ARBA00022679"/>
    </source>
</evidence>
<comment type="catalytic activity">
    <reaction evidence="1">
        <text>S-ubiquitinyl-[E2 ubiquitin-conjugating enzyme]-L-cysteine + [acceptor protein]-L-lysine = [E2 ubiquitin-conjugating enzyme]-L-cysteine + N(6)-ubiquitinyl-[acceptor protein]-L-lysine.</text>
        <dbReference type="EC" id="2.3.2.27"/>
    </reaction>
</comment>
<keyword evidence="6 16" id="KW-0812">Transmembrane</keyword>
<gene>
    <name evidence="19" type="ORF">KFK09_021817</name>
</gene>
<feature type="chain" id="PRO_5035891470" description="RING-type E3 ubiquitin transferase" evidence="17">
    <location>
        <begin position="29"/>
        <end position="412"/>
    </location>
</feature>
<dbReference type="OrthoDB" id="8062037at2759"/>
<evidence type="ECO:0000256" key="6">
    <source>
        <dbReference type="ARBA" id="ARBA00022692"/>
    </source>
</evidence>
<keyword evidence="10" id="KW-0862">Zinc</keyword>
<accession>A0A8T3AG12</accession>
<feature type="compositionally biased region" description="Polar residues" evidence="15">
    <location>
        <begin position="371"/>
        <end position="381"/>
    </location>
</feature>
<evidence type="ECO:0000256" key="11">
    <source>
        <dbReference type="ARBA" id="ARBA00022989"/>
    </source>
</evidence>
<dbReference type="SUPFAM" id="SSF57850">
    <property type="entry name" value="RING/U-box"/>
    <property type="match status" value="1"/>
</dbReference>
<dbReference type="EC" id="2.3.2.27" evidence="4"/>
<evidence type="ECO:0000256" key="8">
    <source>
        <dbReference type="ARBA" id="ARBA00022771"/>
    </source>
</evidence>
<dbReference type="Gene3D" id="3.30.40.10">
    <property type="entry name" value="Zinc/RING finger domain, C3HC4 (zinc finger)"/>
    <property type="match status" value="1"/>
</dbReference>
<evidence type="ECO:0000256" key="10">
    <source>
        <dbReference type="ARBA" id="ARBA00022833"/>
    </source>
</evidence>
<dbReference type="SMART" id="SM00184">
    <property type="entry name" value="RING"/>
    <property type="match status" value="1"/>
</dbReference>
<evidence type="ECO:0000313" key="20">
    <source>
        <dbReference type="Proteomes" id="UP000829196"/>
    </source>
</evidence>
<evidence type="ECO:0000256" key="3">
    <source>
        <dbReference type="ARBA" id="ARBA00004906"/>
    </source>
</evidence>
<dbReference type="PANTHER" id="PTHR14155:SF263">
    <property type="entry name" value="E3 UBIQUITIN-PROTEIN LIGASE ATL6"/>
    <property type="match status" value="1"/>
</dbReference>
<feature type="domain" description="RING-type" evidence="18">
    <location>
        <begin position="134"/>
        <end position="176"/>
    </location>
</feature>
<keyword evidence="20" id="KW-1185">Reference proteome</keyword>
<dbReference type="FunFam" id="3.30.40.10:FF:000187">
    <property type="entry name" value="E3 ubiquitin-protein ligase ATL6"/>
    <property type="match status" value="1"/>
</dbReference>
<evidence type="ECO:0000313" key="19">
    <source>
        <dbReference type="EMBL" id="KAI0495516.1"/>
    </source>
</evidence>
<feature type="signal peptide" evidence="17">
    <location>
        <begin position="1"/>
        <end position="28"/>
    </location>
</feature>
<organism evidence="19 20">
    <name type="scientific">Dendrobium nobile</name>
    <name type="common">Orchid</name>
    <dbReference type="NCBI Taxonomy" id="94219"/>
    <lineage>
        <taxon>Eukaryota</taxon>
        <taxon>Viridiplantae</taxon>
        <taxon>Streptophyta</taxon>
        <taxon>Embryophyta</taxon>
        <taxon>Tracheophyta</taxon>
        <taxon>Spermatophyta</taxon>
        <taxon>Magnoliopsida</taxon>
        <taxon>Liliopsida</taxon>
        <taxon>Asparagales</taxon>
        <taxon>Orchidaceae</taxon>
        <taxon>Epidendroideae</taxon>
        <taxon>Malaxideae</taxon>
        <taxon>Dendrobiinae</taxon>
        <taxon>Dendrobium</taxon>
    </lineage>
</organism>
<dbReference type="InterPro" id="IPR013083">
    <property type="entry name" value="Znf_RING/FYVE/PHD"/>
</dbReference>
<name>A0A8T3AG12_DENNO</name>
<dbReference type="CDD" id="cd16461">
    <property type="entry name" value="RING-H2_EL5-like"/>
    <property type="match status" value="1"/>
</dbReference>
<evidence type="ECO:0000256" key="12">
    <source>
        <dbReference type="ARBA" id="ARBA00023136"/>
    </source>
</evidence>
<evidence type="ECO:0000256" key="13">
    <source>
        <dbReference type="ARBA" id="ARBA00024209"/>
    </source>
</evidence>
<dbReference type="GO" id="GO:0061630">
    <property type="term" value="F:ubiquitin protein ligase activity"/>
    <property type="evidence" value="ECO:0007669"/>
    <property type="project" value="UniProtKB-EC"/>
</dbReference>
<evidence type="ECO:0000256" key="16">
    <source>
        <dbReference type="SAM" id="Phobius"/>
    </source>
</evidence>
<dbReference type="AlphaFoldDB" id="A0A8T3AG12"/>
<evidence type="ECO:0000256" key="2">
    <source>
        <dbReference type="ARBA" id="ARBA00004167"/>
    </source>
</evidence>
<evidence type="ECO:0000256" key="9">
    <source>
        <dbReference type="ARBA" id="ARBA00022786"/>
    </source>
</evidence>
<dbReference type="SMART" id="SM00744">
    <property type="entry name" value="RINGv"/>
    <property type="match status" value="1"/>
</dbReference>
<reference evidence="19" key="1">
    <citation type="journal article" date="2022" name="Front. Genet.">
        <title>Chromosome-Scale Assembly of the Dendrobium nobile Genome Provides Insights Into the Molecular Mechanism of the Biosynthesis of the Medicinal Active Ingredient of Dendrobium.</title>
        <authorList>
            <person name="Xu Q."/>
            <person name="Niu S.-C."/>
            <person name="Li K.-L."/>
            <person name="Zheng P.-J."/>
            <person name="Zhang X.-J."/>
            <person name="Jia Y."/>
            <person name="Liu Y."/>
            <person name="Niu Y.-X."/>
            <person name="Yu L.-H."/>
            <person name="Chen D.-F."/>
            <person name="Zhang G.-Q."/>
        </authorList>
    </citation>
    <scope>NUCLEOTIDE SEQUENCE</scope>
    <source>
        <tissue evidence="19">Leaf</tissue>
    </source>
</reference>
<dbReference type="PANTHER" id="PTHR14155">
    <property type="entry name" value="RING FINGER DOMAIN-CONTAINING"/>
    <property type="match status" value="1"/>
</dbReference>
<protein>
    <recommendedName>
        <fullName evidence="4">RING-type E3 ubiquitin transferase</fullName>
        <ecNumber evidence="4">2.3.2.27</ecNumber>
    </recommendedName>
</protein>
<keyword evidence="8 14" id="KW-0863">Zinc-finger</keyword>
<comment type="similarity">
    <text evidence="13">Belongs to the RING-type zinc finger family. ATL subfamily.</text>
</comment>
<evidence type="ECO:0000259" key="18">
    <source>
        <dbReference type="PROSITE" id="PS50089"/>
    </source>
</evidence>
<dbReference type="EMBL" id="JAGYWB010000016">
    <property type="protein sequence ID" value="KAI0495516.1"/>
    <property type="molecule type" value="Genomic_DNA"/>
</dbReference>
<feature type="region of interest" description="Disordered" evidence="15">
    <location>
        <begin position="361"/>
        <end position="384"/>
    </location>
</feature>
<dbReference type="Proteomes" id="UP000829196">
    <property type="component" value="Unassembled WGS sequence"/>
</dbReference>
<dbReference type="GO" id="GO:0016020">
    <property type="term" value="C:membrane"/>
    <property type="evidence" value="ECO:0007669"/>
    <property type="project" value="UniProtKB-SubCell"/>
</dbReference>
<evidence type="ECO:0000256" key="4">
    <source>
        <dbReference type="ARBA" id="ARBA00012483"/>
    </source>
</evidence>
<dbReference type="SMR" id="A0A8T3AG12"/>
<keyword evidence="9" id="KW-0833">Ubl conjugation pathway</keyword>
<keyword evidence="11 16" id="KW-1133">Transmembrane helix</keyword>
<dbReference type="Pfam" id="PF13639">
    <property type="entry name" value="zf-RING_2"/>
    <property type="match status" value="1"/>
</dbReference>
<dbReference type="PROSITE" id="PS50089">
    <property type="entry name" value="ZF_RING_2"/>
    <property type="match status" value="1"/>
</dbReference>
<evidence type="ECO:0000256" key="1">
    <source>
        <dbReference type="ARBA" id="ARBA00000900"/>
    </source>
</evidence>
<keyword evidence="5" id="KW-0808">Transferase</keyword>
<feature type="compositionally biased region" description="Basic residues" evidence="15">
    <location>
        <begin position="246"/>
        <end position="255"/>
    </location>
</feature>
<sequence>MAVKHRHRPIAGFHLFLVLLFIGHCVEAQPPSNESNNSSNNNGPGASPNFNPSMAIIIVVLVTAFFFLGFFSIYIRQCSGNGNDNFSTVSNAVAMAAGRIRFQRGLDPEVLENFPTLVYSEVKEHKIVKGALECAICLNEFEDDETIRLLPECDHVFHQECVDAWLETHVTCPVCRANYTFYSPDRASRIPARNDGAMLAPVPPASALPPEVPPADHVVITVDDMNERKEEMRELARIASKVRANGPRRSKRISRSHSTGHSMMPQGEAGLDRFTLRLPENMRKEILAAGKLHRSRTFAVTGTGGGAGESSTRKISRGAGEGSSRRGRTIHLGRSDRWPSFFGRSLSARISSLGNRRSREEGYVKEKSISRKSSSVKTTVDSRGGATTAVAAAAGASNGNGSDYTDEALNRV</sequence>
<keyword evidence="7" id="KW-0479">Metal-binding</keyword>